<gene>
    <name evidence="1" type="ORF">ATNIH1004_006592</name>
</gene>
<dbReference type="VEuPathDB" id="FungiDB:EYZ11_012502"/>
<evidence type="ECO:0000313" key="2">
    <source>
        <dbReference type="Proteomes" id="UP000324241"/>
    </source>
</evidence>
<dbReference type="Proteomes" id="UP000324241">
    <property type="component" value="Unassembled WGS sequence"/>
</dbReference>
<dbReference type="SUPFAM" id="SSF53474">
    <property type="entry name" value="alpha/beta-Hydrolases"/>
    <property type="match status" value="1"/>
</dbReference>
<name>A0A5M9MRG7_9EURO</name>
<sequence length="118" mass="14148">MNVISVWLRPFYERITKILGIPDKIDKIEEKIRLIISFSIDEMSPIEYAKNVNVPTFIAQVPDEALTKPRDVQQIFDNIPVADKKFFWIEGTTRRWDGYTYFLRHPKQMIEWLDKQMK</sequence>
<dbReference type="Gene3D" id="3.40.50.1820">
    <property type="entry name" value="alpha/beta hydrolase"/>
    <property type="match status" value="1"/>
</dbReference>
<dbReference type="InterPro" id="IPR029058">
    <property type="entry name" value="AB_hydrolase_fold"/>
</dbReference>
<dbReference type="RefSeq" id="XP_033427251.1">
    <property type="nucleotide sequence ID" value="XM_033571219.1"/>
</dbReference>
<organism evidence="1 2">
    <name type="scientific">Aspergillus tanneri</name>
    <dbReference type="NCBI Taxonomy" id="1220188"/>
    <lineage>
        <taxon>Eukaryota</taxon>
        <taxon>Fungi</taxon>
        <taxon>Dikarya</taxon>
        <taxon>Ascomycota</taxon>
        <taxon>Pezizomycotina</taxon>
        <taxon>Eurotiomycetes</taxon>
        <taxon>Eurotiomycetidae</taxon>
        <taxon>Eurotiales</taxon>
        <taxon>Aspergillaceae</taxon>
        <taxon>Aspergillus</taxon>
        <taxon>Aspergillus subgen. Circumdati</taxon>
    </lineage>
</organism>
<evidence type="ECO:0000313" key="1">
    <source>
        <dbReference type="EMBL" id="KAA8647890.1"/>
    </source>
</evidence>
<proteinExistence type="predicted"/>
<dbReference type="OrthoDB" id="2498029at2759"/>
<protein>
    <submittedName>
        <fullName evidence="1">Uncharacterized protein</fullName>
    </submittedName>
</protein>
<dbReference type="GeneID" id="54329294"/>
<comment type="caution">
    <text evidence="1">The sequence shown here is derived from an EMBL/GenBank/DDBJ whole genome shotgun (WGS) entry which is preliminary data.</text>
</comment>
<accession>A0A5M9MRG7</accession>
<dbReference type="AlphaFoldDB" id="A0A5M9MRG7"/>
<dbReference type="EMBL" id="QUQM01000004">
    <property type="protein sequence ID" value="KAA8647890.1"/>
    <property type="molecule type" value="Genomic_DNA"/>
</dbReference>
<reference evidence="1 2" key="1">
    <citation type="submission" date="2019-08" db="EMBL/GenBank/DDBJ databases">
        <title>The genome sequence of a newly discovered highly antifungal drug resistant Aspergillus species, Aspergillus tanneri NIH 1004.</title>
        <authorList>
            <person name="Mounaud S."/>
            <person name="Singh I."/>
            <person name="Joardar V."/>
            <person name="Pakala S."/>
            <person name="Pakala S."/>
            <person name="Venepally P."/>
            <person name="Chung J.K."/>
            <person name="Losada L."/>
            <person name="Nierman W.C."/>
        </authorList>
    </citation>
    <scope>NUCLEOTIDE SEQUENCE [LARGE SCALE GENOMIC DNA]</scope>
    <source>
        <strain evidence="1 2">NIH1004</strain>
    </source>
</reference>